<gene>
    <name evidence="1" type="ORF">E4P82_03415</name>
</gene>
<proteinExistence type="predicted"/>
<name>A0ABX1TG55_9GAMM</name>
<dbReference type="Proteomes" id="UP000760480">
    <property type="component" value="Unassembled WGS sequence"/>
</dbReference>
<sequence length="219" mass="25534">MHKFIWHATFIIAPSLRESEILNGYQFELQKDGTMTVERTYETSSFDEAHPQGRGSEYAEETLARLDAQAIREIMLKRMIYQKNFFALSIRLKTHPELTNRQALIKAGVILQRPLCWAHDASWTVLDGEDSLANIQSYWEDGFKKTSKDQQAELLRIADWIERSYLEQDEIKSFILTWIAFNGFYSLFSDIDGKTRSDADKFEFLIQELVSTPDAKKNY</sequence>
<comment type="caution">
    <text evidence="1">The sequence shown here is derived from an EMBL/GenBank/DDBJ whole genome shotgun (WGS) entry which is preliminary data.</text>
</comment>
<keyword evidence="2" id="KW-1185">Reference proteome</keyword>
<organism evidence="1 2">
    <name type="scientific">Candidatus Competibacter phosphatis</name>
    <dbReference type="NCBI Taxonomy" id="221280"/>
    <lineage>
        <taxon>Bacteria</taxon>
        <taxon>Pseudomonadati</taxon>
        <taxon>Pseudomonadota</taxon>
        <taxon>Gammaproteobacteria</taxon>
        <taxon>Candidatus Competibacteraceae</taxon>
        <taxon>Candidatus Competibacter</taxon>
    </lineage>
</organism>
<protein>
    <submittedName>
        <fullName evidence="1">Uncharacterized protein</fullName>
    </submittedName>
</protein>
<accession>A0ABX1TG55</accession>
<dbReference type="EMBL" id="SPMZ01000011">
    <property type="protein sequence ID" value="NMQ18327.1"/>
    <property type="molecule type" value="Genomic_DNA"/>
</dbReference>
<dbReference type="RefSeq" id="WP_169247585.1">
    <property type="nucleotide sequence ID" value="NZ_SPMZ01000011.1"/>
</dbReference>
<evidence type="ECO:0000313" key="1">
    <source>
        <dbReference type="EMBL" id="NMQ18327.1"/>
    </source>
</evidence>
<reference evidence="1 2" key="1">
    <citation type="submission" date="2019-03" db="EMBL/GenBank/DDBJ databases">
        <title>Metabolic reconstructions from genomes of highly enriched 'Candidatus Accumulibacter' and 'Candidatus Competibacter' bioreactor populations.</title>
        <authorList>
            <person name="Annavajhala M.K."/>
            <person name="Welles L."/>
            <person name="Abbas B."/>
            <person name="Sorokin D."/>
            <person name="Park H."/>
            <person name="Van Loosdrecht M."/>
            <person name="Chandran K."/>
        </authorList>
    </citation>
    <scope>NUCLEOTIDE SEQUENCE [LARGE SCALE GENOMIC DNA]</scope>
    <source>
        <strain evidence="1 2">SBR_G</strain>
    </source>
</reference>
<evidence type="ECO:0000313" key="2">
    <source>
        <dbReference type="Proteomes" id="UP000760480"/>
    </source>
</evidence>